<dbReference type="PRINTS" id="PR00792">
    <property type="entry name" value="PEPSIN"/>
</dbReference>
<dbReference type="GO" id="GO:0006508">
    <property type="term" value="P:proteolysis"/>
    <property type="evidence" value="ECO:0007669"/>
    <property type="project" value="UniProtKB-KW"/>
</dbReference>
<dbReference type="Pfam" id="PF00026">
    <property type="entry name" value="Asp"/>
    <property type="match status" value="1"/>
</dbReference>
<dbReference type="InterPro" id="IPR001461">
    <property type="entry name" value="Aspartic_peptidase_A1"/>
</dbReference>
<dbReference type="InterPro" id="IPR033121">
    <property type="entry name" value="PEPTIDASE_A1"/>
</dbReference>
<organism evidence="11 12">
    <name type="scientific">Pisolithus microcarpus 441</name>
    <dbReference type="NCBI Taxonomy" id="765257"/>
    <lineage>
        <taxon>Eukaryota</taxon>
        <taxon>Fungi</taxon>
        <taxon>Dikarya</taxon>
        <taxon>Basidiomycota</taxon>
        <taxon>Agaricomycotina</taxon>
        <taxon>Agaricomycetes</taxon>
        <taxon>Agaricomycetidae</taxon>
        <taxon>Boletales</taxon>
        <taxon>Sclerodermatineae</taxon>
        <taxon>Pisolithaceae</taxon>
        <taxon>Pisolithus</taxon>
    </lineage>
</organism>
<dbReference type="FunFam" id="2.40.70.10:FF:000115">
    <property type="entry name" value="Lysosomal aspartic protease"/>
    <property type="match status" value="1"/>
</dbReference>
<reference evidence="12" key="2">
    <citation type="submission" date="2015-01" db="EMBL/GenBank/DDBJ databases">
        <title>Evolutionary Origins and Diversification of the Mycorrhizal Mutualists.</title>
        <authorList>
            <consortium name="DOE Joint Genome Institute"/>
            <consortium name="Mycorrhizal Genomics Consortium"/>
            <person name="Kohler A."/>
            <person name="Kuo A."/>
            <person name="Nagy L.G."/>
            <person name="Floudas D."/>
            <person name="Copeland A."/>
            <person name="Barry K.W."/>
            <person name="Cichocki N."/>
            <person name="Veneault-Fourrey C."/>
            <person name="LaButti K."/>
            <person name="Lindquist E.A."/>
            <person name="Lipzen A."/>
            <person name="Lundell T."/>
            <person name="Morin E."/>
            <person name="Murat C."/>
            <person name="Riley R."/>
            <person name="Ohm R."/>
            <person name="Sun H."/>
            <person name="Tunlid A."/>
            <person name="Henrissat B."/>
            <person name="Grigoriev I.V."/>
            <person name="Hibbett D.S."/>
            <person name="Martin F."/>
        </authorList>
    </citation>
    <scope>NUCLEOTIDE SEQUENCE [LARGE SCALE GENOMIC DNA]</scope>
    <source>
        <strain evidence="12">441</strain>
    </source>
</reference>
<dbReference type="SUPFAM" id="SSF50630">
    <property type="entry name" value="Acid proteases"/>
    <property type="match status" value="1"/>
</dbReference>
<feature type="compositionally biased region" description="Low complexity" evidence="7">
    <location>
        <begin position="420"/>
        <end position="436"/>
    </location>
</feature>
<dbReference type="AlphaFoldDB" id="A0A0C9ZYH1"/>
<dbReference type="InterPro" id="IPR034164">
    <property type="entry name" value="Pepsin-like_dom"/>
</dbReference>
<dbReference type="OrthoDB" id="771136at2759"/>
<comment type="similarity">
    <text evidence="1 6">Belongs to the peptidase A1 family.</text>
</comment>
<keyword evidence="4 6" id="KW-0378">Hydrolase</keyword>
<evidence type="ECO:0000256" key="7">
    <source>
        <dbReference type="SAM" id="MobiDB-lite"/>
    </source>
</evidence>
<dbReference type="PANTHER" id="PTHR47966:SF51">
    <property type="entry name" value="BETA-SITE APP-CLEAVING ENZYME, ISOFORM A-RELATED"/>
    <property type="match status" value="1"/>
</dbReference>
<dbReference type="EMBL" id="KN833713">
    <property type="protein sequence ID" value="KIK24783.1"/>
    <property type="molecule type" value="Genomic_DNA"/>
</dbReference>
<feature type="transmembrane region" description="Helical" evidence="8">
    <location>
        <begin position="456"/>
        <end position="473"/>
    </location>
</feature>
<dbReference type="STRING" id="765257.A0A0C9ZYH1"/>
<feature type="active site" evidence="5">
    <location>
        <position position="98"/>
    </location>
</feature>
<dbReference type="PANTHER" id="PTHR47966">
    <property type="entry name" value="BETA-SITE APP-CLEAVING ENZYME, ISOFORM A-RELATED"/>
    <property type="match status" value="1"/>
</dbReference>
<evidence type="ECO:0000256" key="1">
    <source>
        <dbReference type="ARBA" id="ARBA00007447"/>
    </source>
</evidence>
<feature type="region of interest" description="Disordered" evidence="7">
    <location>
        <begin position="420"/>
        <end position="440"/>
    </location>
</feature>
<evidence type="ECO:0000256" key="9">
    <source>
        <dbReference type="SAM" id="SignalP"/>
    </source>
</evidence>
<feature type="chain" id="PRO_5002206979" description="Peptidase A1 domain-containing protein" evidence="9">
    <location>
        <begin position="19"/>
        <end position="474"/>
    </location>
</feature>
<evidence type="ECO:0000256" key="8">
    <source>
        <dbReference type="SAM" id="Phobius"/>
    </source>
</evidence>
<evidence type="ECO:0000259" key="10">
    <source>
        <dbReference type="PROSITE" id="PS51767"/>
    </source>
</evidence>
<evidence type="ECO:0000256" key="6">
    <source>
        <dbReference type="RuleBase" id="RU000454"/>
    </source>
</evidence>
<evidence type="ECO:0000256" key="2">
    <source>
        <dbReference type="ARBA" id="ARBA00022670"/>
    </source>
</evidence>
<keyword evidence="9" id="KW-0732">Signal</keyword>
<evidence type="ECO:0000313" key="12">
    <source>
        <dbReference type="Proteomes" id="UP000054018"/>
    </source>
</evidence>
<keyword evidence="8" id="KW-0472">Membrane</keyword>
<reference evidence="11 12" key="1">
    <citation type="submission" date="2014-04" db="EMBL/GenBank/DDBJ databases">
        <authorList>
            <consortium name="DOE Joint Genome Institute"/>
            <person name="Kuo A."/>
            <person name="Kohler A."/>
            <person name="Costa M.D."/>
            <person name="Nagy L.G."/>
            <person name="Floudas D."/>
            <person name="Copeland A."/>
            <person name="Barry K.W."/>
            <person name="Cichocki N."/>
            <person name="Veneault-Fourrey C."/>
            <person name="LaButti K."/>
            <person name="Lindquist E.A."/>
            <person name="Lipzen A."/>
            <person name="Lundell T."/>
            <person name="Morin E."/>
            <person name="Murat C."/>
            <person name="Sun H."/>
            <person name="Tunlid A."/>
            <person name="Henrissat B."/>
            <person name="Grigoriev I.V."/>
            <person name="Hibbett D.S."/>
            <person name="Martin F."/>
            <person name="Nordberg H.P."/>
            <person name="Cantor M.N."/>
            <person name="Hua S.X."/>
        </authorList>
    </citation>
    <scope>NUCLEOTIDE SEQUENCE [LARGE SCALE GENOMIC DNA]</scope>
    <source>
        <strain evidence="11 12">441</strain>
    </source>
</reference>
<evidence type="ECO:0000256" key="5">
    <source>
        <dbReference type="PIRSR" id="PIRSR601461-1"/>
    </source>
</evidence>
<dbReference type="InterPro" id="IPR001969">
    <property type="entry name" value="Aspartic_peptidase_AS"/>
</dbReference>
<proteinExistence type="inferred from homology"/>
<evidence type="ECO:0000256" key="4">
    <source>
        <dbReference type="ARBA" id="ARBA00022801"/>
    </source>
</evidence>
<dbReference type="Proteomes" id="UP000054018">
    <property type="component" value="Unassembled WGS sequence"/>
</dbReference>
<dbReference type="GO" id="GO:0004190">
    <property type="term" value="F:aspartic-type endopeptidase activity"/>
    <property type="evidence" value="ECO:0007669"/>
    <property type="project" value="UniProtKB-KW"/>
</dbReference>
<dbReference type="Gene3D" id="2.40.70.10">
    <property type="entry name" value="Acid Proteases"/>
    <property type="match status" value="2"/>
</dbReference>
<protein>
    <recommendedName>
        <fullName evidence="10">Peptidase A1 domain-containing protein</fullName>
    </recommendedName>
</protein>
<dbReference type="HOGENOM" id="CLU_013253_1_2_1"/>
<feature type="signal peptide" evidence="9">
    <location>
        <begin position="1"/>
        <end position="18"/>
    </location>
</feature>
<keyword evidence="8" id="KW-0812">Transmembrane</keyword>
<keyword evidence="8" id="KW-1133">Transmembrane helix</keyword>
<dbReference type="InterPro" id="IPR021109">
    <property type="entry name" value="Peptidase_aspartic_dom_sf"/>
</dbReference>
<evidence type="ECO:0000256" key="3">
    <source>
        <dbReference type="ARBA" id="ARBA00022750"/>
    </source>
</evidence>
<accession>A0A0C9ZYH1</accession>
<gene>
    <name evidence="11" type="ORF">PISMIDRAFT_677878</name>
</gene>
<dbReference type="PROSITE" id="PS00141">
    <property type="entry name" value="ASP_PROTEASE"/>
    <property type="match status" value="1"/>
</dbReference>
<dbReference type="CDD" id="cd05471">
    <property type="entry name" value="pepsin_like"/>
    <property type="match status" value="1"/>
</dbReference>
<name>A0A0C9ZYH1_9AGAM</name>
<feature type="domain" description="Peptidase A1" evidence="10">
    <location>
        <begin position="80"/>
        <end position="410"/>
    </location>
</feature>
<sequence length="474" mass="48889">MITLTALFALFVVPFVLAAPQPTPDPIHVPLLRRNPHNVEDLPKALAALKTKYRIGSSTTKRAGNSASIPIIDEQNDSSYSGQITLGTPPQTFQVILDTGSSDLWVITTSCTSCTSDETPFDASKSSSYAASNSQLTINYGSGSVKGTVAEDTVSCGGFTVPKQEFLAATTIVANLLAPGVSGIMGLGFQTLSSLQVSPFWQTLYSSNMLAEPLFGFYLERWDTSSTVISEASGGSFTLGGTNTSLYTGDIEYINLPSGSTPSYWLQQVSTVTVQGKTIQISSSQGLAAIDTGTTLIGAPTSIVSEIWSAVPGAEALTGQYAGMYAFPCTTTVTASISFGGTNWPISSNDMNLGEVSINSAGTPMCVGGIFDIGSTIGTGSGVPSWIVGDTFLKNVYTVFRANPASVGFATLASGLNTTPSGSGSSGASPASITGTNGMPLPAPTTSSGSFSHAGLPAYLATLVTLLVGYILTF</sequence>
<dbReference type="PROSITE" id="PS51767">
    <property type="entry name" value="PEPTIDASE_A1"/>
    <property type="match status" value="1"/>
</dbReference>
<keyword evidence="3 6" id="KW-0064">Aspartyl protease</keyword>
<feature type="active site" evidence="5">
    <location>
        <position position="291"/>
    </location>
</feature>
<keyword evidence="2 6" id="KW-0645">Protease</keyword>
<keyword evidence="12" id="KW-1185">Reference proteome</keyword>
<evidence type="ECO:0000313" key="11">
    <source>
        <dbReference type="EMBL" id="KIK24783.1"/>
    </source>
</evidence>